<keyword evidence="4" id="KW-0862">Zinc</keyword>
<comment type="subcellular location">
    <subcellularLocation>
        <location evidence="1">Nucleus</location>
    </subcellularLocation>
</comment>
<protein>
    <submittedName>
        <fullName evidence="10">Zinc finger isoform 1</fullName>
    </submittedName>
</protein>
<dbReference type="STRING" id="6182.A0A4Z2CZ61"/>
<evidence type="ECO:0000256" key="2">
    <source>
        <dbReference type="ARBA" id="ARBA00022723"/>
    </source>
</evidence>
<keyword evidence="11" id="KW-1185">Reference proteome</keyword>
<dbReference type="EMBL" id="SKCS01000394">
    <property type="protein sequence ID" value="TNN09484.1"/>
    <property type="molecule type" value="Genomic_DNA"/>
</dbReference>
<dbReference type="GO" id="GO:0006357">
    <property type="term" value="P:regulation of transcription by RNA polymerase II"/>
    <property type="evidence" value="ECO:0007669"/>
    <property type="project" value="TreeGrafter"/>
</dbReference>
<keyword evidence="3 8" id="KW-0863">Zinc-finger</keyword>
<dbReference type="OrthoDB" id="3437960at2759"/>
<proteinExistence type="predicted"/>
<keyword evidence="6" id="KW-0804">Transcription</keyword>
<dbReference type="PROSITE" id="PS50157">
    <property type="entry name" value="ZINC_FINGER_C2H2_2"/>
    <property type="match status" value="2"/>
</dbReference>
<evidence type="ECO:0000313" key="10">
    <source>
        <dbReference type="EMBL" id="TNN09484.1"/>
    </source>
</evidence>
<keyword evidence="2" id="KW-0479">Metal-binding</keyword>
<feature type="domain" description="C2H2-type" evidence="9">
    <location>
        <begin position="298"/>
        <end position="321"/>
    </location>
</feature>
<evidence type="ECO:0000256" key="3">
    <source>
        <dbReference type="ARBA" id="ARBA00022771"/>
    </source>
</evidence>
<sequence length="1528" mass="171241">MNKFLSTSQIDWLLMDKPTVDPILLGFDKHNGNESQKYKLVSDTHVDFHGVEQSATNSCVNQSEVDEVSLADSECPESWESNFCISGVSVMTTSTPTKYSSDKIIEVPNSSQSTPVLVCTESDAFITMKCNELICHSYSVREQCEEGLQEIEGHITPEYSKSLASSLDPLVKPPSSTQDIPKHTPMSATLHHRFADTRPMNSPASFLSVLPDKSHGLPNLNSKVPSFESDSFALPIEHSSSLVSMNVPPVDPTKQCDISEVDFQGLEETKNIPSDTSPIYRRPGHFRGSGPSSPSAVHHCNLCGKQYRHVASLRNHMRKHTSGVLASKRYKCNHCVYSSQYHRNVIKHMEATHRNHETFSTDNTSYFSDRGSTPCSSIEPDDFKLGFINSRVRIPYTEPDPNAYNAVSRITDSKDFSALSHVEQSNRLQAPDLESRTVSRQISPNYNSRIMNKYHGDSVGDLVPMTISSDASRSYRCDISGCNQIFQSVRCLSNHMKDSHRDLRRFKCPLEGCSFGGLRRMHLKRHINEFHSDKKLSLHKILDQNRLNHELYNSFRPVTMYSRPESFPPNITKLPDSQSLKRQCFNSQISNYVPLDPSYTNEYPYHNPGCHGNDVYSFPVSGLPHLPSDFCVSEYADRASINHQDSISLEQKPYSFFSTSGHTNRLFENSARSNVPLFQDDQSLSVNKTSPTNHSDGFQVQSSYPFSVSNQSVYYHRCDLSTIDSDLQLPCDVMNNEPFHDQQRFSSQNTLYPNLKSCVSFNPVDSFTNRISEPDLVEQLLDSTNASNTVLDHILCEPVEANKDDEVKDESSTLPTLNSCQISPLSPKVLSNGVKNSVSCTNVPPDAFHSNNMLSETDAFFSDLQEILARDMPMLTSSTPKGLDSSEVVLVTVKEAIVEPKSPTVITGCKLTSTSSLPSTDSGHECWSSSSSCSVGPNNTSAWGQQEAVTPLKMSSPFPSSYPSNQPCSTNYSTPIIFDNQLTEHVINEQLPDYDSRDQPTLKCSNDLHSASATIGSMSVTPQISPAIGSYQSLHLKANRNIDLSNTSQLYHDHSNFPHDVNYVQDSHSVCSSENLHLQYSQDHCASNQTFPVYRSSDGPSVNQQSPIPFYTGRNSYVSNDFPSNQIMFDRQQNEIQQSCQYSFTSLSSLHSEQICHSSYIQSKYQSYKISEADMRLTSSFRNYPPRPQELAYWQPNTKFRTGLCEQMPINPISYRNVAVGARESYPFENTTPCSQNNSQVADYTLFHDSENRSTHVRTLDQLPVQDSGCPTPKYTNYPDINDNLNCDRMFQTTQQTVNKRWPSEQQRLFNLYSSYPSSNYTPNLQMTSPLYPVGQPSMHSISRSKPENPDSFVNSISRIQNHGPYFSNQTSSASQHFSNSQVRTNHCFSPHIHYAPSQSICRDISQSGSYSIGCGGDRRYSTSQSSSTMQPNIRHSSNMETVGNWSVNKNSPFSGNQQDTLLPHGNTNSSLVAHSIKTNSIDQRPNSRQHFIHNPQNSCYISNPVNHTGSLDNQSSCPFLLYPLVII</sequence>
<dbReference type="InterPro" id="IPR051061">
    <property type="entry name" value="Zinc_finger_trans_reg"/>
</dbReference>
<dbReference type="InterPro" id="IPR013087">
    <property type="entry name" value="Znf_C2H2_type"/>
</dbReference>
<accession>A0A4Z2CZ61</accession>
<comment type="caution">
    <text evidence="10">The sequence shown here is derived from an EMBL/GenBank/DDBJ whole genome shotgun (WGS) entry which is preliminary data.</text>
</comment>
<organism evidence="10 11">
    <name type="scientific">Schistosoma japonicum</name>
    <name type="common">Blood fluke</name>
    <dbReference type="NCBI Taxonomy" id="6182"/>
    <lineage>
        <taxon>Eukaryota</taxon>
        <taxon>Metazoa</taxon>
        <taxon>Spiralia</taxon>
        <taxon>Lophotrochozoa</taxon>
        <taxon>Platyhelminthes</taxon>
        <taxon>Trematoda</taxon>
        <taxon>Digenea</taxon>
        <taxon>Strigeidida</taxon>
        <taxon>Schistosomatoidea</taxon>
        <taxon>Schistosomatidae</taxon>
        <taxon>Schistosoma</taxon>
    </lineage>
</organism>
<keyword evidence="5" id="KW-0805">Transcription regulation</keyword>
<dbReference type="GO" id="GO:0008270">
    <property type="term" value="F:zinc ion binding"/>
    <property type="evidence" value="ECO:0007669"/>
    <property type="project" value="UniProtKB-KW"/>
</dbReference>
<reference evidence="10 11" key="1">
    <citation type="submission" date="2019-03" db="EMBL/GenBank/DDBJ databases">
        <title>An improved genome assembly of the fluke Schistosoma japonicum.</title>
        <authorList>
            <person name="Hu W."/>
            <person name="Luo F."/>
            <person name="Yin M."/>
            <person name="Mo X."/>
            <person name="Sun C."/>
            <person name="Wu Q."/>
            <person name="Zhu B."/>
            <person name="Xiang M."/>
            <person name="Wang J."/>
            <person name="Wang Y."/>
            <person name="Zhang T."/>
            <person name="Xu B."/>
            <person name="Zheng H."/>
            <person name="Feng Z."/>
        </authorList>
    </citation>
    <scope>NUCLEOTIDE SEQUENCE [LARGE SCALE GENOMIC DNA]</scope>
    <source>
        <strain evidence="10">HuSjv2</strain>
        <tissue evidence="10">Worms</tissue>
    </source>
</reference>
<evidence type="ECO:0000256" key="8">
    <source>
        <dbReference type="PROSITE-ProRule" id="PRU00042"/>
    </source>
</evidence>
<dbReference type="GO" id="GO:0005634">
    <property type="term" value="C:nucleus"/>
    <property type="evidence" value="ECO:0007669"/>
    <property type="project" value="UniProtKB-SubCell"/>
</dbReference>
<dbReference type="PANTHER" id="PTHR46179:SF13">
    <property type="entry name" value="C2H2-TYPE DOMAIN-CONTAINING PROTEIN"/>
    <property type="match status" value="1"/>
</dbReference>
<dbReference type="Proteomes" id="UP000311919">
    <property type="component" value="Unassembled WGS sequence"/>
</dbReference>
<dbReference type="Gene3D" id="3.30.160.60">
    <property type="entry name" value="Classic Zinc Finger"/>
    <property type="match status" value="2"/>
</dbReference>
<dbReference type="SMART" id="SM00355">
    <property type="entry name" value="ZnF_C2H2"/>
    <property type="match status" value="4"/>
</dbReference>
<dbReference type="SUPFAM" id="SSF57667">
    <property type="entry name" value="beta-beta-alpha zinc fingers"/>
    <property type="match status" value="2"/>
</dbReference>
<gene>
    <name evidence="10" type="ORF">EWB00_006222</name>
</gene>
<dbReference type="PANTHER" id="PTHR46179">
    <property type="entry name" value="ZINC FINGER PROTEIN"/>
    <property type="match status" value="1"/>
</dbReference>
<evidence type="ECO:0000256" key="6">
    <source>
        <dbReference type="ARBA" id="ARBA00023163"/>
    </source>
</evidence>
<evidence type="ECO:0000256" key="7">
    <source>
        <dbReference type="ARBA" id="ARBA00023242"/>
    </source>
</evidence>
<evidence type="ECO:0000256" key="1">
    <source>
        <dbReference type="ARBA" id="ARBA00004123"/>
    </source>
</evidence>
<evidence type="ECO:0000256" key="5">
    <source>
        <dbReference type="ARBA" id="ARBA00023015"/>
    </source>
</evidence>
<evidence type="ECO:0000256" key="4">
    <source>
        <dbReference type="ARBA" id="ARBA00022833"/>
    </source>
</evidence>
<evidence type="ECO:0000259" key="9">
    <source>
        <dbReference type="PROSITE" id="PS50157"/>
    </source>
</evidence>
<name>A0A4Z2CZ61_SCHJA</name>
<evidence type="ECO:0000313" key="11">
    <source>
        <dbReference type="Proteomes" id="UP000311919"/>
    </source>
</evidence>
<dbReference type="PROSITE" id="PS00028">
    <property type="entry name" value="ZINC_FINGER_C2H2_1"/>
    <property type="match status" value="2"/>
</dbReference>
<feature type="domain" description="C2H2-type" evidence="9">
    <location>
        <begin position="475"/>
        <end position="505"/>
    </location>
</feature>
<keyword evidence="7" id="KW-0539">Nucleus</keyword>
<dbReference type="InterPro" id="IPR036236">
    <property type="entry name" value="Znf_C2H2_sf"/>
</dbReference>